<feature type="signal peptide" evidence="7">
    <location>
        <begin position="1"/>
        <end position="21"/>
    </location>
</feature>
<evidence type="ECO:0000256" key="2">
    <source>
        <dbReference type="ARBA" id="ARBA00008973"/>
    </source>
</evidence>
<feature type="chain" id="PRO_5043677564" evidence="7">
    <location>
        <begin position="22"/>
        <end position="262"/>
    </location>
</feature>
<dbReference type="InterPro" id="IPR004872">
    <property type="entry name" value="Lipoprotein_NlpA"/>
</dbReference>
<sequence>MKISKLLLPLASISLALSLNAAGDAKTIIIGATPVPHAEILEEVVAPLLAKEGYKLEIKVFNDYVIPNLATEQGDLDANYFQGLPYMKAFNKDNKTHIVPTAGVHVEPMGIYSKKIKSLDELKNGDIVAISNNSADSTRSINLLEKAGIIKANNSEYKSPLDIVENPKNLKFKEMESAQTPRALDDVTIAFININYALDVGLKPTQDALLLEGKDSPYTNFVAVKDGNENLPKIKALNKAILSPEVKEFIISRYKGAVIPSF</sequence>
<dbReference type="AlphaFoldDB" id="A0AAW3ZTT4"/>
<organism evidence="8 9">
    <name type="scientific">Campylobacter californiensis</name>
    <dbReference type="NCBI Taxonomy" id="1032243"/>
    <lineage>
        <taxon>Bacteria</taxon>
        <taxon>Pseudomonadati</taxon>
        <taxon>Campylobacterota</taxon>
        <taxon>Epsilonproteobacteria</taxon>
        <taxon>Campylobacterales</taxon>
        <taxon>Campylobacteraceae</taxon>
        <taxon>Campylobacter</taxon>
    </lineage>
</organism>
<evidence type="ECO:0000256" key="1">
    <source>
        <dbReference type="ARBA" id="ARBA00004635"/>
    </source>
</evidence>
<dbReference type="Pfam" id="PF03180">
    <property type="entry name" value="Lipoprotein_9"/>
    <property type="match status" value="1"/>
</dbReference>
<gene>
    <name evidence="8" type="ORF">CCAL9337_04275</name>
</gene>
<evidence type="ECO:0000256" key="4">
    <source>
        <dbReference type="ARBA" id="ARBA00023136"/>
    </source>
</evidence>
<proteinExistence type="inferred from homology"/>
<dbReference type="PANTHER" id="PTHR30429:SF0">
    <property type="entry name" value="METHIONINE-BINDING LIPOPROTEIN METQ"/>
    <property type="match status" value="1"/>
</dbReference>
<dbReference type="EMBL" id="LIWG01000004">
    <property type="protein sequence ID" value="MBE3607947.1"/>
    <property type="molecule type" value="Genomic_DNA"/>
</dbReference>
<dbReference type="CDD" id="cd13597">
    <property type="entry name" value="PBP2_lipoprotein_Tp32"/>
    <property type="match status" value="1"/>
</dbReference>
<protein>
    <submittedName>
        <fullName evidence="8">MetQ/NlpA family ABC transporter substrate-binding protein</fullName>
    </submittedName>
</protein>
<keyword evidence="4" id="KW-0472">Membrane</keyword>
<name>A0AAW3ZTT4_9BACT</name>
<dbReference type="RefSeq" id="WP_170016008.1">
    <property type="nucleotide sequence ID" value="NZ_CP012545.1"/>
</dbReference>
<keyword evidence="3 7" id="KW-0732">Signal</keyword>
<keyword evidence="5" id="KW-0564">Palmitate</keyword>
<dbReference type="PIRSF" id="PIRSF002854">
    <property type="entry name" value="MetQ"/>
    <property type="match status" value="1"/>
</dbReference>
<keyword evidence="6" id="KW-0449">Lipoprotein</keyword>
<reference evidence="8 9" key="1">
    <citation type="submission" date="2015-08" db="EMBL/GenBank/DDBJ databases">
        <title>Comparative genomics of the Campylobacter concisus group.</title>
        <authorList>
            <person name="Yee E."/>
            <person name="Chapman M.H."/>
            <person name="Huynh S."/>
            <person name="Bono J.L."/>
            <person name="On S.L."/>
            <person name="St Leger J."/>
            <person name="Foster G."/>
            <person name="Parker C.T."/>
            <person name="Miller W.G."/>
        </authorList>
    </citation>
    <scope>NUCLEOTIDE SEQUENCE [LARGE SCALE GENOMIC DNA]</scope>
    <source>
        <strain evidence="8 9">RM9337</strain>
    </source>
</reference>
<comment type="subcellular location">
    <subcellularLocation>
        <location evidence="1">Membrane</location>
        <topology evidence="1">Lipid-anchor</topology>
    </subcellularLocation>
</comment>
<evidence type="ECO:0000256" key="3">
    <source>
        <dbReference type="ARBA" id="ARBA00022729"/>
    </source>
</evidence>
<evidence type="ECO:0000256" key="7">
    <source>
        <dbReference type="SAM" id="SignalP"/>
    </source>
</evidence>
<keyword evidence="9" id="KW-1185">Reference proteome</keyword>
<evidence type="ECO:0000313" key="8">
    <source>
        <dbReference type="EMBL" id="MBE3607947.1"/>
    </source>
</evidence>
<comment type="caution">
    <text evidence="8">The sequence shown here is derived from an EMBL/GenBank/DDBJ whole genome shotgun (WGS) entry which is preliminary data.</text>
</comment>
<dbReference type="GO" id="GO:0016020">
    <property type="term" value="C:membrane"/>
    <property type="evidence" value="ECO:0007669"/>
    <property type="project" value="UniProtKB-SubCell"/>
</dbReference>
<accession>A0AAW3ZTT4</accession>
<evidence type="ECO:0000256" key="5">
    <source>
        <dbReference type="ARBA" id="ARBA00023139"/>
    </source>
</evidence>
<dbReference type="PANTHER" id="PTHR30429">
    <property type="entry name" value="D-METHIONINE-BINDING LIPOPROTEIN METQ"/>
    <property type="match status" value="1"/>
</dbReference>
<evidence type="ECO:0000313" key="9">
    <source>
        <dbReference type="Proteomes" id="UP000650616"/>
    </source>
</evidence>
<comment type="similarity">
    <text evidence="2">Belongs to the NlpA lipoprotein family.</text>
</comment>
<dbReference type="SUPFAM" id="SSF53850">
    <property type="entry name" value="Periplasmic binding protein-like II"/>
    <property type="match status" value="1"/>
</dbReference>
<dbReference type="Gene3D" id="3.40.190.10">
    <property type="entry name" value="Periplasmic binding protein-like II"/>
    <property type="match status" value="2"/>
</dbReference>
<dbReference type="Proteomes" id="UP000650616">
    <property type="component" value="Unassembled WGS sequence"/>
</dbReference>
<evidence type="ECO:0000256" key="6">
    <source>
        <dbReference type="ARBA" id="ARBA00023288"/>
    </source>
</evidence>